<dbReference type="EMBL" id="CP040749">
    <property type="protein sequence ID" value="QCX39055.1"/>
    <property type="molecule type" value="Genomic_DNA"/>
</dbReference>
<dbReference type="GO" id="GO:0043565">
    <property type="term" value="F:sequence-specific DNA binding"/>
    <property type="evidence" value="ECO:0007669"/>
    <property type="project" value="InterPro"/>
</dbReference>
<dbReference type="KEGG" id="fbe:FF125_16135"/>
<dbReference type="OrthoDB" id="706721at2"/>
<dbReference type="Proteomes" id="UP000306229">
    <property type="component" value="Chromosome"/>
</dbReference>
<proteinExistence type="inferred from homology"/>
<name>A0A5B7TQL1_9FLAO</name>
<dbReference type="InterPro" id="IPR010921">
    <property type="entry name" value="Trp_repressor/repl_initiator"/>
</dbReference>
<dbReference type="AlphaFoldDB" id="A0A5B7TQL1"/>
<dbReference type="RefSeq" id="WP_138949924.1">
    <property type="nucleotide sequence ID" value="NZ_CP040749.1"/>
</dbReference>
<dbReference type="EMBL" id="CP040749">
    <property type="protein sequence ID" value="QCX39891.1"/>
    <property type="molecule type" value="Genomic_DNA"/>
</dbReference>
<keyword evidence="2" id="KW-0175">Coiled coil</keyword>
<dbReference type="KEGG" id="fbe:FF125_11650"/>
<dbReference type="InterPro" id="IPR009057">
    <property type="entry name" value="Homeodomain-like_sf"/>
</dbReference>
<feature type="compositionally biased region" description="Basic residues" evidence="3">
    <location>
        <begin position="117"/>
        <end position="133"/>
    </location>
</feature>
<dbReference type="PANTHER" id="PTHR33795">
    <property type="entry name" value="INSERTION ELEMENT IS150 PROTEIN INSJ"/>
    <property type="match status" value="1"/>
</dbReference>
<gene>
    <name evidence="5" type="ORF">FF125_11650</name>
    <name evidence="6" type="ORF">FF125_16135</name>
</gene>
<comment type="similarity">
    <text evidence="1">Belongs to the IS150/IS1296 orfA family.</text>
</comment>
<evidence type="ECO:0000256" key="3">
    <source>
        <dbReference type="SAM" id="MobiDB-lite"/>
    </source>
</evidence>
<dbReference type="InterPro" id="IPR055247">
    <property type="entry name" value="InsJ-like_HTH"/>
</dbReference>
<dbReference type="Gene3D" id="1.10.10.10">
    <property type="entry name" value="Winged helix-like DNA-binding domain superfamily/Winged helix DNA-binding domain"/>
    <property type="match status" value="2"/>
</dbReference>
<dbReference type="SUPFAM" id="SSF46689">
    <property type="entry name" value="Homeodomain-like"/>
    <property type="match status" value="1"/>
</dbReference>
<protein>
    <submittedName>
        <fullName evidence="5">Transposase</fullName>
    </submittedName>
</protein>
<organism evidence="5 7">
    <name type="scientific">Aureibaculum algae</name>
    <dbReference type="NCBI Taxonomy" id="2584122"/>
    <lineage>
        <taxon>Bacteria</taxon>
        <taxon>Pseudomonadati</taxon>
        <taxon>Bacteroidota</taxon>
        <taxon>Flavobacteriia</taxon>
        <taxon>Flavobacteriales</taxon>
        <taxon>Flavobacteriaceae</taxon>
        <taxon>Aureibaculum</taxon>
    </lineage>
</organism>
<evidence type="ECO:0000256" key="1">
    <source>
        <dbReference type="ARBA" id="ARBA00038232"/>
    </source>
</evidence>
<sequence length="176" mass="20994">MERKVKYNYDFKLRCVRQVLNHHQTVEAVSKLYGCHHTTLHDWIRFYEKYGKKALLPRKNKVYTLPFKLKVLETIDKDLLSFSQACLEFNIPTKSVIMKWQRNYKQNGIIGLNHKPRGKPKSMQFKRAKKKSNKPLTREEELLLENESLRAELDLLKKLQALIQEEQSKKQKPLQN</sequence>
<evidence type="ECO:0000313" key="5">
    <source>
        <dbReference type="EMBL" id="QCX39055.1"/>
    </source>
</evidence>
<feature type="region of interest" description="Disordered" evidence="3">
    <location>
        <begin position="117"/>
        <end position="136"/>
    </location>
</feature>
<dbReference type="InterPro" id="IPR052057">
    <property type="entry name" value="IS150/IS1296_orfA-like"/>
</dbReference>
<keyword evidence="7" id="KW-1185">Reference proteome</keyword>
<evidence type="ECO:0000313" key="6">
    <source>
        <dbReference type="EMBL" id="QCX39891.1"/>
    </source>
</evidence>
<feature type="coiled-coil region" evidence="2">
    <location>
        <begin position="139"/>
        <end position="169"/>
    </location>
</feature>
<feature type="domain" description="Insertion element IS150 protein InsJ-like helix-turn-helix" evidence="4">
    <location>
        <begin position="67"/>
        <end position="119"/>
    </location>
</feature>
<evidence type="ECO:0000256" key="2">
    <source>
        <dbReference type="SAM" id="Coils"/>
    </source>
</evidence>
<accession>A0A5B7TQL1</accession>
<dbReference type="SUPFAM" id="SSF48295">
    <property type="entry name" value="TrpR-like"/>
    <property type="match status" value="1"/>
</dbReference>
<feature type="domain" description="Insertion element IS150 protein InsJ-like helix-turn-helix" evidence="4">
    <location>
        <begin position="11"/>
        <end position="59"/>
    </location>
</feature>
<dbReference type="InterPro" id="IPR036388">
    <property type="entry name" value="WH-like_DNA-bd_sf"/>
</dbReference>
<evidence type="ECO:0000313" key="7">
    <source>
        <dbReference type="Proteomes" id="UP000306229"/>
    </source>
</evidence>
<dbReference type="PANTHER" id="PTHR33795:SF1">
    <property type="entry name" value="INSERTION ELEMENT IS150 PROTEIN INSJ"/>
    <property type="match status" value="1"/>
</dbReference>
<reference evidence="5 7" key="1">
    <citation type="submission" date="2019-05" db="EMBL/GenBank/DDBJ databases">
        <title>Algicella ahnfeltiae gen. nov., sp. nov., a novel marine bacterium of the family Flavobacteriaceae isolated from a red alga.</title>
        <authorList>
            <person name="Nedashkovskaya O.I."/>
            <person name="Kukhlevskiy A.D."/>
            <person name="Kim S.-G."/>
            <person name="Zhukova N.V."/>
            <person name="Mikhailov V.V."/>
        </authorList>
    </citation>
    <scope>NUCLEOTIDE SEQUENCE [LARGE SCALE GENOMIC DNA]</scope>
    <source>
        <strain evidence="5 7">10Alg115</strain>
    </source>
</reference>
<evidence type="ECO:0000259" key="4">
    <source>
        <dbReference type="Pfam" id="PF13518"/>
    </source>
</evidence>
<dbReference type="Pfam" id="PF13518">
    <property type="entry name" value="HTH_28"/>
    <property type="match status" value="2"/>
</dbReference>